<organism evidence="2">
    <name type="scientific">virus sp. ctML55</name>
    <dbReference type="NCBI Taxonomy" id="2827627"/>
    <lineage>
        <taxon>Viruses</taxon>
    </lineage>
</organism>
<reference evidence="2" key="1">
    <citation type="journal article" date="2021" name="Proc. Natl. Acad. Sci. U.S.A.">
        <title>A Catalog of Tens of Thousands of Viruses from Human Metagenomes Reveals Hidden Associations with Chronic Diseases.</title>
        <authorList>
            <person name="Tisza M.J."/>
            <person name="Buck C.B."/>
        </authorList>
    </citation>
    <scope>NUCLEOTIDE SEQUENCE</scope>
    <source>
        <strain evidence="2">CtML55</strain>
    </source>
</reference>
<dbReference type="EMBL" id="BK059105">
    <property type="protein sequence ID" value="DAE30702.1"/>
    <property type="molecule type" value="Genomic_DNA"/>
</dbReference>
<protein>
    <submittedName>
        <fullName evidence="2">Uncharacterized protein</fullName>
    </submittedName>
</protein>
<proteinExistence type="predicted"/>
<feature type="region of interest" description="Disordered" evidence="1">
    <location>
        <begin position="1"/>
        <end position="36"/>
    </location>
</feature>
<name>A0A8S5RH41_9VIRU</name>
<sequence length="48" mass="5124">MTTISTGFEHNDKPVPPPPEINLSCKTPKHKNPDSVIGSVDTGFGCDN</sequence>
<accession>A0A8S5RH41</accession>
<evidence type="ECO:0000313" key="2">
    <source>
        <dbReference type="EMBL" id="DAE30702.1"/>
    </source>
</evidence>
<evidence type="ECO:0000256" key="1">
    <source>
        <dbReference type="SAM" id="MobiDB-lite"/>
    </source>
</evidence>